<keyword evidence="3" id="KW-1185">Reference proteome</keyword>
<organism evidence="2 3">
    <name type="scientific">Streptomyces aureus</name>
    <dbReference type="NCBI Taxonomy" id="193461"/>
    <lineage>
        <taxon>Bacteria</taxon>
        <taxon>Bacillati</taxon>
        <taxon>Actinomycetota</taxon>
        <taxon>Actinomycetes</taxon>
        <taxon>Kitasatosporales</taxon>
        <taxon>Streptomycetaceae</taxon>
        <taxon>Streptomyces</taxon>
    </lineage>
</organism>
<feature type="transmembrane region" description="Helical" evidence="1">
    <location>
        <begin position="49"/>
        <end position="69"/>
    </location>
</feature>
<dbReference type="RefSeq" id="WP_372564674.1">
    <property type="nucleotide sequence ID" value="NZ_JBGOSP010000015.1"/>
</dbReference>
<feature type="transmembrane region" description="Helical" evidence="1">
    <location>
        <begin position="131"/>
        <end position="159"/>
    </location>
</feature>
<keyword evidence="1" id="KW-1133">Transmembrane helix</keyword>
<evidence type="ECO:0000313" key="3">
    <source>
        <dbReference type="Proteomes" id="UP001571476"/>
    </source>
</evidence>
<protein>
    <recommendedName>
        <fullName evidence="4">Integral membrane protein</fullName>
    </recommendedName>
</protein>
<sequence>MASRASSEVPAAGASPVPGGERIPVLPGLGTSWYERGARYWMRRTGTGVLWLVVLAFFCFVSLSLYSGFREALPSGVRTVWDLAQAVAACVGAVWGWIVQRRAHRRDLLDPPSPGRTRAARRASVRRSTGLAVLGRGLVVIAAPVMPAFAAFCVGWSVAALTVREYPTEVGARRAMQG</sequence>
<gene>
    <name evidence="2" type="ORF">ACEG43_28040</name>
</gene>
<reference evidence="2 3" key="1">
    <citation type="submission" date="2024-08" db="EMBL/GenBank/DDBJ databases">
        <title>Genome sequence of Streptomyces aureus CACIA-1.46HGO.</title>
        <authorList>
            <person name="Evangelista-Martinez Z."/>
        </authorList>
    </citation>
    <scope>NUCLEOTIDE SEQUENCE [LARGE SCALE GENOMIC DNA]</scope>
    <source>
        <strain evidence="2 3">CACIA-1.46HGO</strain>
    </source>
</reference>
<evidence type="ECO:0008006" key="4">
    <source>
        <dbReference type="Google" id="ProtNLM"/>
    </source>
</evidence>
<accession>A0ABV4SNK9</accession>
<dbReference type="EMBL" id="JBGOSP010000015">
    <property type="protein sequence ID" value="MFA3839985.1"/>
    <property type="molecule type" value="Genomic_DNA"/>
</dbReference>
<feature type="transmembrane region" description="Helical" evidence="1">
    <location>
        <begin position="81"/>
        <end position="99"/>
    </location>
</feature>
<evidence type="ECO:0000313" key="2">
    <source>
        <dbReference type="EMBL" id="MFA3839985.1"/>
    </source>
</evidence>
<name>A0ABV4SNK9_9ACTN</name>
<dbReference type="Proteomes" id="UP001571476">
    <property type="component" value="Unassembled WGS sequence"/>
</dbReference>
<keyword evidence="1" id="KW-0812">Transmembrane</keyword>
<proteinExistence type="predicted"/>
<keyword evidence="1" id="KW-0472">Membrane</keyword>
<evidence type="ECO:0000256" key="1">
    <source>
        <dbReference type="SAM" id="Phobius"/>
    </source>
</evidence>
<comment type="caution">
    <text evidence="2">The sequence shown here is derived from an EMBL/GenBank/DDBJ whole genome shotgun (WGS) entry which is preliminary data.</text>
</comment>